<feature type="transmembrane region" description="Helical" evidence="6">
    <location>
        <begin position="123"/>
        <end position="144"/>
    </location>
</feature>
<sequence length="345" mass="37294">MKVYIDKIGIPRLIIAILFIVVLVTANFQGLPMNMLLSDVVKRFGMYGILVLAMVPSIQSGVGPNFALPIGILCGLVGAVISIEYGFVGFPGLFMAMVFSLPLALLIGYLYGKLLNAVKGSEMTIATYTGFSMVQFMCIAWIVLPFRSTKMVWPIGKGLRNVFTIEKTFGNVLNNLWHFDIYGVHIPTGLILLFLFTCFLVFLYTKSKTGTVILAAGMNPEFAKASGVNINRGRIIANMVSTVLGAIGIIVYSSSYGFVQLYGAPLYMAFPAVAAILIGGATAKRAKISHVIIGVLLFQGLLASSMPVANELFPEGNISEMARMVIQNGIILYALTKVKGGKYVD</sequence>
<comment type="subcellular location">
    <subcellularLocation>
        <location evidence="1">Cell membrane</location>
        <topology evidence="1">Multi-pass membrane protein</topology>
    </subcellularLocation>
</comment>
<feature type="transmembrane region" description="Helical" evidence="6">
    <location>
        <begin position="40"/>
        <end position="59"/>
    </location>
</feature>
<dbReference type="Pfam" id="PF02653">
    <property type="entry name" value="BPD_transp_2"/>
    <property type="match status" value="1"/>
</dbReference>
<keyword evidence="4 6" id="KW-1133">Transmembrane helix</keyword>
<organism evidence="7 8">
    <name type="scientific">Vallitalea longa</name>
    <dbReference type="NCBI Taxonomy" id="2936439"/>
    <lineage>
        <taxon>Bacteria</taxon>
        <taxon>Bacillati</taxon>
        <taxon>Bacillota</taxon>
        <taxon>Clostridia</taxon>
        <taxon>Lachnospirales</taxon>
        <taxon>Vallitaleaceae</taxon>
        <taxon>Vallitalea</taxon>
    </lineage>
</organism>
<evidence type="ECO:0000256" key="4">
    <source>
        <dbReference type="ARBA" id="ARBA00022989"/>
    </source>
</evidence>
<dbReference type="GO" id="GO:0005886">
    <property type="term" value="C:plasma membrane"/>
    <property type="evidence" value="ECO:0007669"/>
    <property type="project" value="UniProtKB-SubCell"/>
</dbReference>
<dbReference type="Proteomes" id="UP001144256">
    <property type="component" value="Unassembled WGS sequence"/>
</dbReference>
<gene>
    <name evidence="7" type="ORF">SH1V18_17730</name>
</gene>
<dbReference type="AlphaFoldDB" id="A0A9W5YDM4"/>
<feature type="transmembrane region" description="Helical" evidence="6">
    <location>
        <begin position="259"/>
        <end position="279"/>
    </location>
</feature>
<proteinExistence type="predicted"/>
<keyword evidence="8" id="KW-1185">Reference proteome</keyword>
<feature type="transmembrane region" description="Helical" evidence="6">
    <location>
        <begin position="235"/>
        <end position="253"/>
    </location>
</feature>
<feature type="transmembrane region" description="Helical" evidence="6">
    <location>
        <begin position="66"/>
        <end position="87"/>
    </location>
</feature>
<dbReference type="RefSeq" id="WP_281814726.1">
    <property type="nucleotide sequence ID" value="NZ_BRLB01000003.1"/>
</dbReference>
<dbReference type="InterPro" id="IPR001851">
    <property type="entry name" value="ABC_transp_permease"/>
</dbReference>
<evidence type="ECO:0000256" key="1">
    <source>
        <dbReference type="ARBA" id="ARBA00004651"/>
    </source>
</evidence>
<dbReference type="GO" id="GO:0022857">
    <property type="term" value="F:transmembrane transporter activity"/>
    <property type="evidence" value="ECO:0007669"/>
    <property type="project" value="InterPro"/>
</dbReference>
<feature type="transmembrane region" description="Helical" evidence="6">
    <location>
        <begin position="12"/>
        <end position="28"/>
    </location>
</feature>
<evidence type="ECO:0000256" key="5">
    <source>
        <dbReference type="ARBA" id="ARBA00023136"/>
    </source>
</evidence>
<keyword evidence="5 6" id="KW-0472">Membrane</keyword>
<evidence type="ECO:0000256" key="3">
    <source>
        <dbReference type="ARBA" id="ARBA00022692"/>
    </source>
</evidence>
<dbReference type="EMBL" id="BRLB01000003">
    <property type="protein sequence ID" value="GKX29293.1"/>
    <property type="molecule type" value="Genomic_DNA"/>
</dbReference>
<evidence type="ECO:0000256" key="6">
    <source>
        <dbReference type="SAM" id="Phobius"/>
    </source>
</evidence>
<evidence type="ECO:0000313" key="7">
    <source>
        <dbReference type="EMBL" id="GKX29293.1"/>
    </source>
</evidence>
<evidence type="ECO:0000256" key="2">
    <source>
        <dbReference type="ARBA" id="ARBA00022475"/>
    </source>
</evidence>
<name>A0A9W5YDM4_9FIRM</name>
<accession>A0A9W5YDM4</accession>
<feature type="transmembrane region" description="Helical" evidence="6">
    <location>
        <begin position="93"/>
        <end position="111"/>
    </location>
</feature>
<evidence type="ECO:0000313" key="8">
    <source>
        <dbReference type="Proteomes" id="UP001144256"/>
    </source>
</evidence>
<feature type="transmembrane region" description="Helical" evidence="6">
    <location>
        <begin position="181"/>
        <end position="204"/>
    </location>
</feature>
<dbReference type="PANTHER" id="PTHR32196:SF15">
    <property type="entry name" value="SUGAR ABC TRANSPORTER PERMEASE PROTEIN"/>
    <property type="match status" value="1"/>
</dbReference>
<reference evidence="7" key="1">
    <citation type="submission" date="2022-06" db="EMBL/GenBank/DDBJ databases">
        <title>Vallitalea longa sp. nov., an anaerobic bacterium isolated from marine sediment.</title>
        <authorList>
            <person name="Hirano S."/>
            <person name="Terahara T."/>
            <person name="Mori K."/>
            <person name="Hamada M."/>
            <person name="Matsumoto R."/>
            <person name="Kobayashi T."/>
        </authorList>
    </citation>
    <scope>NUCLEOTIDE SEQUENCE</scope>
    <source>
        <strain evidence="7">SH18-1</strain>
    </source>
</reference>
<keyword evidence="2" id="KW-1003">Cell membrane</keyword>
<comment type="caution">
    <text evidence="7">The sequence shown here is derived from an EMBL/GenBank/DDBJ whole genome shotgun (WGS) entry which is preliminary data.</text>
</comment>
<feature type="transmembrane region" description="Helical" evidence="6">
    <location>
        <begin position="291"/>
        <end position="309"/>
    </location>
</feature>
<keyword evidence="3 6" id="KW-0812">Transmembrane</keyword>
<dbReference type="PANTHER" id="PTHR32196">
    <property type="entry name" value="ABC TRANSPORTER PERMEASE PROTEIN YPHD-RELATED-RELATED"/>
    <property type="match status" value="1"/>
</dbReference>
<protein>
    <submittedName>
        <fullName evidence="7">ABC transporter</fullName>
    </submittedName>
</protein>